<name>A0ABS7AH89_9PROT</name>
<evidence type="ECO:0000313" key="3">
    <source>
        <dbReference type="EMBL" id="MBW6401673.1"/>
    </source>
</evidence>
<gene>
    <name evidence="3" type="ORF">KPL78_27725</name>
</gene>
<accession>A0ABS7AH89</accession>
<dbReference type="InterPro" id="IPR029058">
    <property type="entry name" value="AB_hydrolase_fold"/>
</dbReference>
<dbReference type="Proteomes" id="UP001196565">
    <property type="component" value="Unassembled WGS sequence"/>
</dbReference>
<keyword evidence="4" id="KW-1185">Reference proteome</keyword>
<sequence>MKPLLAARVLMAPAKTPAEKRANWTRYTNAIAIPRPAHILTEDRIVPTPDHAVPVRIYRRDGQEAGAPAIVYLHGGGFMLGDLDSSDSNAWGLCDQTGAAVVSVDYRLTPEHPFPAAFNDSFGVLSWLAAQGGEIGVDGARIALCGDSAGGSLSAACCLAARDRGGPAIAAQALVYPTLGADPILPSYIESKDGPSLTTESMIYYNDIYFSGWRFAADPYAAPLKAPDLSGLPPTFIHTAEFDPLRDDGREFAGRLALEGVWVSYREARRMLHGFLRMREAGSQGRAEFAALCAFLREHLA</sequence>
<evidence type="ECO:0000313" key="4">
    <source>
        <dbReference type="Proteomes" id="UP001196565"/>
    </source>
</evidence>
<keyword evidence="1 3" id="KW-0378">Hydrolase</keyword>
<dbReference type="InterPro" id="IPR013094">
    <property type="entry name" value="AB_hydrolase_3"/>
</dbReference>
<reference evidence="3 4" key="1">
    <citation type="submission" date="2021-07" db="EMBL/GenBank/DDBJ databases">
        <authorList>
            <person name="So Y."/>
        </authorList>
    </citation>
    <scope>NUCLEOTIDE SEQUENCE [LARGE SCALE GENOMIC DNA]</scope>
    <source>
        <strain evidence="3 4">HJA6</strain>
    </source>
</reference>
<organism evidence="3 4">
    <name type="scientific">Roseomonas alba</name>
    <dbReference type="NCBI Taxonomy" id="2846776"/>
    <lineage>
        <taxon>Bacteria</taxon>
        <taxon>Pseudomonadati</taxon>
        <taxon>Pseudomonadota</taxon>
        <taxon>Alphaproteobacteria</taxon>
        <taxon>Acetobacterales</taxon>
        <taxon>Roseomonadaceae</taxon>
        <taxon>Roseomonas</taxon>
    </lineage>
</organism>
<comment type="caution">
    <text evidence="3">The sequence shown here is derived from an EMBL/GenBank/DDBJ whole genome shotgun (WGS) entry which is preliminary data.</text>
</comment>
<dbReference type="InterPro" id="IPR050300">
    <property type="entry name" value="GDXG_lipolytic_enzyme"/>
</dbReference>
<feature type="domain" description="Alpha/beta hydrolase fold-3" evidence="2">
    <location>
        <begin position="70"/>
        <end position="276"/>
    </location>
</feature>
<evidence type="ECO:0000256" key="1">
    <source>
        <dbReference type="ARBA" id="ARBA00022801"/>
    </source>
</evidence>
<evidence type="ECO:0000259" key="2">
    <source>
        <dbReference type="Pfam" id="PF07859"/>
    </source>
</evidence>
<dbReference type="PANTHER" id="PTHR48081:SF8">
    <property type="entry name" value="ALPHA_BETA HYDROLASE FOLD-3 DOMAIN-CONTAINING PROTEIN-RELATED"/>
    <property type="match status" value="1"/>
</dbReference>
<dbReference type="Gene3D" id="3.40.50.1820">
    <property type="entry name" value="alpha/beta hydrolase"/>
    <property type="match status" value="1"/>
</dbReference>
<proteinExistence type="predicted"/>
<dbReference type="Pfam" id="PF07859">
    <property type="entry name" value="Abhydrolase_3"/>
    <property type="match status" value="1"/>
</dbReference>
<dbReference type="GO" id="GO:0016787">
    <property type="term" value="F:hydrolase activity"/>
    <property type="evidence" value="ECO:0007669"/>
    <property type="project" value="UniProtKB-KW"/>
</dbReference>
<protein>
    <submittedName>
        <fullName evidence="3">Alpha/beta hydrolase</fullName>
    </submittedName>
</protein>
<dbReference type="EMBL" id="JAHYBZ010000013">
    <property type="protein sequence ID" value="MBW6401673.1"/>
    <property type="molecule type" value="Genomic_DNA"/>
</dbReference>
<dbReference type="SUPFAM" id="SSF53474">
    <property type="entry name" value="alpha/beta-Hydrolases"/>
    <property type="match status" value="1"/>
</dbReference>
<dbReference type="PANTHER" id="PTHR48081">
    <property type="entry name" value="AB HYDROLASE SUPERFAMILY PROTEIN C4A8.06C"/>
    <property type="match status" value="1"/>
</dbReference>